<feature type="compositionally biased region" description="Low complexity" evidence="1">
    <location>
        <begin position="144"/>
        <end position="163"/>
    </location>
</feature>
<feature type="compositionally biased region" description="Basic residues" evidence="1">
    <location>
        <begin position="164"/>
        <end position="179"/>
    </location>
</feature>
<gene>
    <name evidence="2" type="ORF">LL965_19725</name>
</gene>
<dbReference type="Proteomes" id="UP001199206">
    <property type="component" value="Unassembled WGS sequence"/>
</dbReference>
<dbReference type="EMBL" id="JAJGQJ010000073">
    <property type="protein sequence ID" value="MCC4622170.1"/>
    <property type="molecule type" value="Genomic_DNA"/>
</dbReference>
<name>A0ABS8HM08_9XANT</name>
<proteinExistence type="predicted"/>
<feature type="region of interest" description="Disordered" evidence="1">
    <location>
        <begin position="134"/>
        <end position="353"/>
    </location>
</feature>
<evidence type="ECO:0000313" key="2">
    <source>
        <dbReference type="EMBL" id="MCC4622170.1"/>
    </source>
</evidence>
<dbReference type="RefSeq" id="WP_200859728.1">
    <property type="nucleotide sequence ID" value="NZ_CAWLZN010000001.1"/>
</dbReference>
<feature type="compositionally biased region" description="Low complexity" evidence="1">
    <location>
        <begin position="180"/>
        <end position="241"/>
    </location>
</feature>
<feature type="compositionally biased region" description="Low complexity" evidence="1">
    <location>
        <begin position="259"/>
        <end position="282"/>
    </location>
</feature>
<evidence type="ECO:0000313" key="3">
    <source>
        <dbReference type="Proteomes" id="UP001199206"/>
    </source>
</evidence>
<keyword evidence="2" id="KW-0238">DNA-binding</keyword>
<sequence length="353" mass="36323">MQQHHACEHYGNSMQQERVVARTPAKQAIATTPPKNVANAAARGLRLREQHGRGGTAIGVARARDLSAQKSLSTQTIRRMHAYFARHSVDKSGKGWADRSAPSAGYIAWLLWGGDAGQRWAARLYQRLEDAANAKTATGKSVRAGSTAAADASGTKTRTAGKAAAKRTAKKTAARKVAKKASGASSAKKPAAGKAVASNAGAGSAATRKSSTGAREAGGTTAARKPAAKKTAASKTAASKTAARKATAKKRPAKKAVTKKTATGRPAASKSASTRSTANKSAGKASAPWNTPSPKRASRKRSLSPAQKTQAQQRAKAAGRPYPNLVDNMAVARKGSAAKKTSGSRAAKKAGSR</sequence>
<comment type="caution">
    <text evidence="2">The sequence shown here is derived from an EMBL/GenBank/DDBJ whole genome shotgun (WGS) entry which is preliminary data.</text>
</comment>
<reference evidence="2 3" key="1">
    <citation type="submission" date="2021-10" db="EMBL/GenBank/DDBJ databases">
        <title>Genome sequencing of Xanthomonas strains from NCPPB.</title>
        <authorList>
            <person name="Hussein R."/>
            <person name="Harrison J."/>
            <person name="Studholme D.J."/>
            <person name="Vicente J."/>
            <person name="Grant M."/>
        </authorList>
    </citation>
    <scope>NUCLEOTIDE SEQUENCE [LARGE SCALE GENOMIC DNA]</scope>
    <source>
        <strain evidence="2 3">NCPPB 101</strain>
    </source>
</reference>
<protein>
    <submittedName>
        <fullName evidence="2">DNA-binding protein</fullName>
    </submittedName>
</protein>
<evidence type="ECO:0000256" key="1">
    <source>
        <dbReference type="SAM" id="MobiDB-lite"/>
    </source>
</evidence>
<feature type="compositionally biased region" description="Low complexity" evidence="1">
    <location>
        <begin position="306"/>
        <end position="318"/>
    </location>
</feature>
<accession>A0ABS8HM08</accession>
<feature type="compositionally biased region" description="Basic residues" evidence="1">
    <location>
        <begin position="242"/>
        <end position="258"/>
    </location>
</feature>
<keyword evidence="3" id="KW-1185">Reference proteome</keyword>
<organism evidence="2 3">
    <name type="scientific">Xanthomonas cassavae CFBP 4642</name>
    <dbReference type="NCBI Taxonomy" id="1219375"/>
    <lineage>
        <taxon>Bacteria</taxon>
        <taxon>Pseudomonadati</taxon>
        <taxon>Pseudomonadota</taxon>
        <taxon>Gammaproteobacteria</taxon>
        <taxon>Lysobacterales</taxon>
        <taxon>Lysobacteraceae</taxon>
        <taxon>Xanthomonas</taxon>
    </lineage>
</organism>
<dbReference type="GO" id="GO:0003677">
    <property type="term" value="F:DNA binding"/>
    <property type="evidence" value="ECO:0007669"/>
    <property type="project" value="UniProtKB-KW"/>
</dbReference>